<organism evidence="1">
    <name type="scientific">Absidia glauca</name>
    <name type="common">Pin mould</name>
    <dbReference type="NCBI Taxonomy" id="4829"/>
    <lineage>
        <taxon>Eukaryota</taxon>
        <taxon>Fungi</taxon>
        <taxon>Fungi incertae sedis</taxon>
        <taxon>Mucoromycota</taxon>
        <taxon>Mucoromycotina</taxon>
        <taxon>Mucoromycetes</taxon>
        <taxon>Mucorales</taxon>
        <taxon>Cunninghamellaceae</taxon>
        <taxon>Absidia</taxon>
    </lineage>
</organism>
<dbReference type="InParanoid" id="A0A163J048"/>
<gene>
    <name evidence="1" type="primary">ABSGL_04324.1 scaffold 5390</name>
</gene>
<accession>A0A163J048</accession>
<keyword evidence="2" id="KW-1185">Reference proteome</keyword>
<evidence type="ECO:0000313" key="2">
    <source>
        <dbReference type="Proteomes" id="UP000078561"/>
    </source>
</evidence>
<proteinExistence type="predicted"/>
<evidence type="ECO:0000313" key="1">
    <source>
        <dbReference type="EMBL" id="SAL98760.1"/>
    </source>
</evidence>
<reference evidence="1" key="1">
    <citation type="submission" date="2016-04" db="EMBL/GenBank/DDBJ databases">
        <authorList>
            <person name="Evans L.H."/>
            <person name="Alamgir A."/>
            <person name="Owens N."/>
            <person name="Weber N.D."/>
            <person name="Virtaneva K."/>
            <person name="Barbian K."/>
            <person name="Babar A."/>
            <person name="Rosenke K."/>
        </authorList>
    </citation>
    <scope>NUCLEOTIDE SEQUENCE [LARGE SCALE GENOMIC DNA]</scope>
    <source>
        <strain evidence="1">CBS 101.48</strain>
    </source>
</reference>
<protein>
    <submittedName>
        <fullName evidence="1">Uncharacterized protein</fullName>
    </submittedName>
</protein>
<sequence>MLSTSDQQVTQSEPVNELEEEDIDICLQPDPLKLLNLLAYLLEAGEKTKEKKLIDINTDNINSIITSSEATLAAVMNAKSAEMLLNYDKLDQKEDLLFLRLCLSHIITTVPSTLSQRTKNLIGSDEYNDLKLRAQRLFELYHQPLAPTLINRLDSVVNAYTMDGLVAARIALCNMKNELLFSDPYGDALIALDCMESVVILIETWNVHVKSLEADYYVRFLLLFDYVFRGTNIKMTRSDSGDDSGDDIGDTASTATKNVRAHNEKLFAKTTKRSVCDGKIDGIIAYKDLELSLCEFKPLSVSLLPLLEQHVKNIMTSSCIFRNLESLRTDPQHHHHHNYGLDFNGNVGTMFILCSIDGVMVATEVAELIIPYDPYDLVVMKNTIALLFDLKTHMKKLAQTFRPLQEKSKRQR</sequence>
<dbReference type="EMBL" id="LT552351">
    <property type="protein sequence ID" value="SAL98760.1"/>
    <property type="molecule type" value="Genomic_DNA"/>
</dbReference>
<name>A0A163J048_ABSGL</name>
<dbReference type="Proteomes" id="UP000078561">
    <property type="component" value="Unassembled WGS sequence"/>
</dbReference>
<dbReference type="AlphaFoldDB" id="A0A163J048"/>